<dbReference type="GO" id="GO:0005524">
    <property type="term" value="F:ATP binding"/>
    <property type="evidence" value="ECO:0007669"/>
    <property type="project" value="UniProtKB-UniRule"/>
</dbReference>
<protein>
    <submittedName>
        <fullName evidence="4">Kctd7 protein</fullName>
    </submittedName>
</protein>
<sequence>MSSSSSCLPCLNARQTAAGGRVVLNVGGHHFTTTRSTLTTGRAAGSRLSDIVSGPCDQDGSYFLDHDGEQFHFVLSFLRHGPELFVPPETSVALLTLQSEAKMLGLTALAELLERKKPPRAHEAQPGAYVNAEDYMGAPHPENEAERMAKLQSLKVVDTVNVDTDYDNITRAVAAILQVPICLVSLVAEDRQWFKSKCGLSADETPRTCSFCAYTLLPEAIEDARVLLVRDARHDLRFMKNPLVIGEPYIQFYGGCPLVTSEGLRLGSLCVIDRVPRDLRPQEVGLLINFAHLVVQALEDQHLEKLQQELQDKDADQEPTEDEVQWYGGKLRERAMLDAREAAIVLVWARPDSMEWTLFFANKAFKELTDVEVIAPQKFPGRPCVEVGGKTTTQESLWDHIRLVSRESSQVMELWKVVAVAMSGKKLDTKPGGCSAQATVKHPAQSARLKKGRILLNCRFTPAEVPISETAAAVENPGLTSTHQWPKPRGWLGDGHWFFVQMMPEQVEGAVPGEASAAPDSQAPEKLAARQVSPLSSGNNVTKTPTSPFRDVRLVRLVGQGSFGSVYFSLWSGAAVAVKMIKTVLPTGKDIEDIDTNPHYEAVLSVSISHPNLVQTFKHGGRVKSLSANAGDEAKDIANVFETWIVQEWCDGGTLRGRCVSPRLHDQDLLEALEICIEIARAGQYLHDINIIHGDLTGNNVLLKSMPVPKGYVCK</sequence>
<evidence type="ECO:0000256" key="1">
    <source>
        <dbReference type="PROSITE-ProRule" id="PRU10141"/>
    </source>
</evidence>
<feature type="non-terminal residue" evidence="4">
    <location>
        <position position="715"/>
    </location>
</feature>
<dbReference type="SUPFAM" id="SSF56112">
    <property type="entry name" value="Protein kinase-like (PK-like)"/>
    <property type="match status" value="1"/>
</dbReference>
<dbReference type="AlphaFoldDB" id="A0A812UI04"/>
<dbReference type="Pfam" id="PF07714">
    <property type="entry name" value="PK_Tyr_Ser-Thr"/>
    <property type="match status" value="1"/>
</dbReference>
<accession>A0A812UI04</accession>
<dbReference type="InterPro" id="IPR017441">
    <property type="entry name" value="Protein_kinase_ATP_BS"/>
</dbReference>
<dbReference type="SMART" id="SM00225">
    <property type="entry name" value="BTB"/>
    <property type="match status" value="1"/>
</dbReference>
<dbReference type="GO" id="GO:0004672">
    <property type="term" value="F:protein kinase activity"/>
    <property type="evidence" value="ECO:0007669"/>
    <property type="project" value="InterPro"/>
</dbReference>
<dbReference type="PROSITE" id="PS50011">
    <property type="entry name" value="PROTEIN_KINASE_DOM"/>
    <property type="match status" value="1"/>
</dbReference>
<comment type="caution">
    <text evidence="4">The sequence shown here is derived from an EMBL/GenBank/DDBJ whole genome shotgun (WGS) entry which is preliminary data.</text>
</comment>
<dbReference type="PROSITE" id="PS00109">
    <property type="entry name" value="PROTEIN_KINASE_TYR"/>
    <property type="match status" value="1"/>
</dbReference>
<evidence type="ECO:0000256" key="2">
    <source>
        <dbReference type="SAM" id="MobiDB-lite"/>
    </source>
</evidence>
<dbReference type="Proteomes" id="UP000604046">
    <property type="component" value="Unassembled WGS sequence"/>
</dbReference>
<dbReference type="SMART" id="SM00065">
    <property type="entry name" value="GAF"/>
    <property type="match status" value="1"/>
</dbReference>
<gene>
    <name evidence="4" type="primary">Kctd7</name>
    <name evidence="4" type="ORF">SNAT2548_LOCUS32287</name>
</gene>
<dbReference type="InterPro" id="IPR008266">
    <property type="entry name" value="Tyr_kinase_AS"/>
</dbReference>
<keyword evidence="1" id="KW-0547">Nucleotide-binding</keyword>
<dbReference type="InterPro" id="IPR000210">
    <property type="entry name" value="BTB/POZ_dom"/>
</dbReference>
<evidence type="ECO:0000259" key="3">
    <source>
        <dbReference type="PROSITE" id="PS50011"/>
    </source>
</evidence>
<feature type="compositionally biased region" description="Polar residues" evidence="2">
    <location>
        <begin position="533"/>
        <end position="544"/>
    </location>
</feature>
<dbReference type="PANTHER" id="PTHR43102">
    <property type="entry name" value="SLR1143 PROTEIN"/>
    <property type="match status" value="1"/>
</dbReference>
<feature type="region of interest" description="Disordered" evidence="2">
    <location>
        <begin position="510"/>
        <end position="544"/>
    </location>
</feature>
<organism evidence="4 5">
    <name type="scientific">Symbiodinium natans</name>
    <dbReference type="NCBI Taxonomy" id="878477"/>
    <lineage>
        <taxon>Eukaryota</taxon>
        <taxon>Sar</taxon>
        <taxon>Alveolata</taxon>
        <taxon>Dinophyceae</taxon>
        <taxon>Suessiales</taxon>
        <taxon>Symbiodiniaceae</taxon>
        <taxon>Symbiodinium</taxon>
    </lineage>
</organism>
<feature type="binding site" evidence="1">
    <location>
        <position position="579"/>
    </location>
    <ligand>
        <name>ATP</name>
        <dbReference type="ChEBI" id="CHEBI:30616"/>
    </ligand>
</feature>
<feature type="domain" description="Protein kinase" evidence="3">
    <location>
        <begin position="552"/>
        <end position="715"/>
    </location>
</feature>
<dbReference type="PANTHER" id="PTHR43102:SF2">
    <property type="entry name" value="GAF DOMAIN-CONTAINING PROTEIN"/>
    <property type="match status" value="1"/>
</dbReference>
<dbReference type="InterPro" id="IPR001245">
    <property type="entry name" value="Ser-Thr/Tyr_kinase_cat_dom"/>
</dbReference>
<evidence type="ECO:0000313" key="4">
    <source>
        <dbReference type="EMBL" id="CAE7568423.1"/>
    </source>
</evidence>
<keyword evidence="1" id="KW-0067">ATP-binding</keyword>
<reference evidence="4" key="1">
    <citation type="submission" date="2021-02" db="EMBL/GenBank/DDBJ databases">
        <authorList>
            <person name="Dougan E. K."/>
            <person name="Rhodes N."/>
            <person name="Thang M."/>
            <person name="Chan C."/>
        </authorList>
    </citation>
    <scope>NUCLEOTIDE SEQUENCE</scope>
</reference>
<name>A0A812UI04_9DINO</name>
<dbReference type="InterPro" id="IPR011009">
    <property type="entry name" value="Kinase-like_dom_sf"/>
</dbReference>
<proteinExistence type="predicted"/>
<dbReference type="InterPro" id="IPR003018">
    <property type="entry name" value="GAF"/>
</dbReference>
<dbReference type="InterPro" id="IPR000719">
    <property type="entry name" value="Prot_kinase_dom"/>
</dbReference>
<evidence type="ECO:0000313" key="5">
    <source>
        <dbReference type="Proteomes" id="UP000604046"/>
    </source>
</evidence>
<dbReference type="InterPro" id="IPR003131">
    <property type="entry name" value="T1-type_BTB"/>
</dbReference>
<dbReference type="Pfam" id="PF01590">
    <property type="entry name" value="GAF"/>
    <property type="match status" value="1"/>
</dbReference>
<dbReference type="Pfam" id="PF02214">
    <property type="entry name" value="BTB_2"/>
    <property type="match status" value="1"/>
</dbReference>
<dbReference type="InterPro" id="IPR029016">
    <property type="entry name" value="GAF-like_dom_sf"/>
</dbReference>
<keyword evidence="5" id="KW-1185">Reference proteome</keyword>
<dbReference type="SUPFAM" id="SSF54695">
    <property type="entry name" value="POZ domain"/>
    <property type="match status" value="1"/>
</dbReference>
<dbReference type="Gene3D" id="3.30.710.10">
    <property type="entry name" value="Potassium Channel Kv1.1, Chain A"/>
    <property type="match status" value="1"/>
</dbReference>
<dbReference type="InterPro" id="IPR011333">
    <property type="entry name" value="SKP1/BTB/POZ_sf"/>
</dbReference>
<dbReference type="Gene3D" id="1.10.510.10">
    <property type="entry name" value="Transferase(Phosphotransferase) domain 1"/>
    <property type="match status" value="1"/>
</dbReference>
<dbReference type="Gene3D" id="3.30.450.40">
    <property type="match status" value="1"/>
</dbReference>
<dbReference type="EMBL" id="CAJNDS010002702">
    <property type="protein sequence ID" value="CAE7568423.1"/>
    <property type="molecule type" value="Genomic_DNA"/>
</dbReference>
<dbReference type="PROSITE" id="PS00107">
    <property type="entry name" value="PROTEIN_KINASE_ATP"/>
    <property type="match status" value="1"/>
</dbReference>
<dbReference type="SUPFAM" id="SSF55781">
    <property type="entry name" value="GAF domain-like"/>
    <property type="match status" value="1"/>
</dbReference>
<dbReference type="Gene3D" id="3.30.200.20">
    <property type="entry name" value="Phosphorylase Kinase, domain 1"/>
    <property type="match status" value="1"/>
</dbReference>
<dbReference type="GO" id="GO:0051260">
    <property type="term" value="P:protein homooligomerization"/>
    <property type="evidence" value="ECO:0007669"/>
    <property type="project" value="InterPro"/>
</dbReference>
<dbReference type="OrthoDB" id="407673at2759"/>